<name>A0A381VGM8_9ZZZZ</name>
<dbReference type="InterPro" id="IPR007831">
    <property type="entry name" value="T2SS_GspE_N"/>
</dbReference>
<evidence type="ECO:0000313" key="2">
    <source>
        <dbReference type="EMBL" id="SVA39516.1"/>
    </source>
</evidence>
<evidence type="ECO:0000259" key="1">
    <source>
        <dbReference type="Pfam" id="PF05157"/>
    </source>
</evidence>
<proteinExistence type="predicted"/>
<feature type="non-terminal residue" evidence="2">
    <location>
        <position position="173"/>
    </location>
</feature>
<feature type="domain" description="Type II secretion system protein GspE N-terminal" evidence="1">
    <location>
        <begin position="64"/>
        <end position="147"/>
    </location>
</feature>
<dbReference type="SUPFAM" id="SSF160246">
    <property type="entry name" value="EspE N-terminal domain-like"/>
    <property type="match status" value="1"/>
</dbReference>
<dbReference type="InterPro" id="IPR037257">
    <property type="entry name" value="T2SS_E_N_sf"/>
</dbReference>
<organism evidence="2">
    <name type="scientific">marine metagenome</name>
    <dbReference type="NCBI Taxonomy" id="408172"/>
    <lineage>
        <taxon>unclassified sequences</taxon>
        <taxon>metagenomes</taxon>
        <taxon>ecological metagenomes</taxon>
    </lineage>
</organism>
<protein>
    <recommendedName>
        <fullName evidence="1">Type II secretion system protein GspE N-terminal domain-containing protein</fullName>
    </recommendedName>
</protein>
<dbReference type="AlphaFoldDB" id="A0A381VGM8"/>
<dbReference type="Gene3D" id="3.30.300.160">
    <property type="entry name" value="Type II secretion system, protein E, N-terminal domain"/>
    <property type="match status" value="1"/>
</dbReference>
<reference evidence="2" key="1">
    <citation type="submission" date="2018-05" db="EMBL/GenBank/DDBJ databases">
        <authorList>
            <person name="Lanie J.A."/>
            <person name="Ng W.-L."/>
            <person name="Kazmierczak K.M."/>
            <person name="Andrzejewski T.M."/>
            <person name="Davidsen T.M."/>
            <person name="Wayne K.J."/>
            <person name="Tettelin H."/>
            <person name="Glass J.I."/>
            <person name="Rusch D."/>
            <person name="Podicherti R."/>
            <person name="Tsui H.-C.T."/>
            <person name="Winkler M.E."/>
        </authorList>
    </citation>
    <scope>NUCLEOTIDE SEQUENCE</scope>
</reference>
<dbReference type="PANTHER" id="PTHR30258:SF1">
    <property type="entry name" value="PROTEIN TRANSPORT PROTEIN HOFB HOMOLOG"/>
    <property type="match status" value="1"/>
</dbReference>
<dbReference type="GO" id="GO:0005886">
    <property type="term" value="C:plasma membrane"/>
    <property type="evidence" value="ECO:0007669"/>
    <property type="project" value="TreeGrafter"/>
</dbReference>
<sequence>MAITRKKNLGVLLIEAGIIEPEQLEQALLEQSKSTDNRYLGDILIKANLIDEKQRNRFLSQQLHIPTIDLGHFEVGKSVLTMIPERIVREYQVLPVFKLNNTLNVAVIDPIDSDPINAARNASGLKAEPLIVTVHELQSAIDIYYGMSSFSGFDDTTDIEIEDIDDTRIVQLV</sequence>
<dbReference type="EMBL" id="UINC01008790">
    <property type="protein sequence ID" value="SVA39516.1"/>
    <property type="molecule type" value="Genomic_DNA"/>
</dbReference>
<dbReference type="Pfam" id="PF05157">
    <property type="entry name" value="MshEN"/>
    <property type="match status" value="1"/>
</dbReference>
<accession>A0A381VGM8</accession>
<dbReference type="GO" id="GO:0016887">
    <property type="term" value="F:ATP hydrolysis activity"/>
    <property type="evidence" value="ECO:0007669"/>
    <property type="project" value="TreeGrafter"/>
</dbReference>
<dbReference type="PANTHER" id="PTHR30258">
    <property type="entry name" value="TYPE II SECRETION SYSTEM PROTEIN GSPE-RELATED"/>
    <property type="match status" value="1"/>
</dbReference>
<gene>
    <name evidence="2" type="ORF">METZ01_LOCUS92370</name>
</gene>